<reference evidence="2 3" key="1">
    <citation type="journal article" date="2015" name="Proc. Natl. Acad. Sci. U.S.A.">
        <title>The resurrection genome of Boea hygrometrica: A blueprint for survival of dehydration.</title>
        <authorList>
            <person name="Xiao L."/>
            <person name="Yang G."/>
            <person name="Zhang L."/>
            <person name="Yang X."/>
            <person name="Zhao S."/>
            <person name="Ji Z."/>
            <person name="Zhou Q."/>
            <person name="Hu M."/>
            <person name="Wang Y."/>
            <person name="Chen M."/>
            <person name="Xu Y."/>
            <person name="Jin H."/>
            <person name="Xiao X."/>
            <person name="Hu G."/>
            <person name="Bao F."/>
            <person name="Hu Y."/>
            <person name="Wan P."/>
            <person name="Li L."/>
            <person name="Deng X."/>
            <person name="Kuang T."/>
            <person name="Xiang C."/>
            <person name="Zhu J.K."/>
            <person name="Oliver M.J."/>
            <person name="He Y."/>
        </authorList>
    </citation>
    <scope>NUCLEOTIDE SEQUENCE [LARGE SCALE GENOMIC DNA]</scope>
    <source>
        <strain evidence="3">cv. XS01</strain>
    </source>
</reference>
<accession>A0A2Z7BNS2</accession>
<sequence>MKGLPRIIGWQGTTTQLCNKISIINQNPNHSNSAGYHGSVTTLDSQHDDSAGTSRLSNHRYPKKLKSEPVHSNTYGQNSTQVPYTHAGINYKNKAQLNKRFLPRSLQQQRNYRLHGTKTQQLRTSSPAAIQSLKWVAIERAKQGEFSATKNISRYSPIALTALTSAFTANQIPSSSETSEIAKRRRIASSAKLNYQISLSLADLSLHQTPPKRQRFTKISRPLTQTLRNSDLTQNDGVSPLDAKGSDFFLKFHQFDSNSRTDFTR</sequence>
<evidence type="ECO:0000313" key="2">
    <source>
        <dbReference type="EMBL" id="KZV35956.1"/>
    </source>
</evidence>
<dbReference type="EMBL" id="KV003970">
    <property type="protein sequence ID" value="KZV35956.1"/>
    <property type="molecule type" value="Genomic_DNA"/>
</dbReference>
<organism evidence="2 3">
    <name type="scientific">Dorcoceras hygrometricum</name>
    <dbReference type="NCBI Taxonomy" id="472368"/>
    <lineage>
        <taxon>Eukaryota</taxon>
        <taxon>Viridiplantae</taxon>
        <taxon>Streptophyta</taxon>
        <taxon>Embryophyta</taxon>
        <taxon>Tracheophyta</taxon>
        <taxon>Spermatophyta</taxon>
        <taxon>Magnoliopsida</taxon>
        <taxon>eudicotyledons</taxon>
        <taxon>Gunneridae</taxon>
        <taxon>Pentapetalae</taxon>
        <taxon>asterids</taxon>
        <taxon>lamiids</taxon>
        <taxon>Lamiales</taxon>
        <taxon>Gesneriaceae</taxon>
        <taxon>Didymocarpoideae</taxon>
        <taxon>Trichosporeae</taxon>
        <taxon>Loxocarpinae</taxon>
        <taxon>Dorcoceras</taxon>
    </lineage>
</organism>
<name>A0A2Z7BNS2_9LAMI</name>
<keyword evidence="3" id="KW-1185">Reference proteome</keyword>
<feature type="region of interest" description="Disordered" evidence="1">
    <location>
        <begin position="30"/>
        <end position="60"/>
    </location>
</feature>
<dbReference type="AlphaFoldDB" id="A0A2Z7BNS2"/>
<protein>
    <submittedName>
        <fullName evidence="2">Formin-like protein 6</fullName>
    </submittedName>
</protein>
<proteinExistence type="predicted"/>
<evidence type="ECO:0000256" key="1">
    <source>
        <dbReference type="SAM" id="MobiDB-lite"/>
    </source>
</evidence>
<dbReference type="Proteomes" id="UP000250235">
    <property type="component" value="Unassembled WGS sequence"/>
</dbReference>
<feature type="compositionally biased region" description="Polar residues" evidence="1">
    <location>
        <begin position="30"/>
        <end position="44"/>
    </location>
</feature>
<evidence type="ECO:0000313" key="3">
    <source>
        <dbReference type="Proteomes" id="UP000250235"/>
    </source>
</evidence>
<gene>
    <name evidence="2" type="ORF">F511_35017</name>
</gene>